<dbReference type="EMBL" id="MT141764">
    <property type="protein sequence ID" value="QJA70102.1"/>
    <property type="molecule type" value="Genomic_DNA"/>
</dbReference>
<gene>
    <name evidence="1" type="ORF">MM415A04005_0009</name>
    <name evidence="2" type="ORF">MM415B07073_0004</name>
</gene>
<evidence type="ECO:0000313" key="2">
    <source>
        <dbReference type="EMBL" id="QJA96931.1"/>
    </source>
</evidence>
<sequence>MQITLKFTSTSIKHIEYYLRRRYKSKAGLEKLAKLAILTEVANQARKELEEM</sequence>
<protein>
    <submittedName>
        <fullName evidence="2">Uncharacterized protein</fullName>
    </submittedName>
</protein>
<proteinExistence type="predicted"/>
<dbReference type="AlphaFoldDB" id="A0A6M3LVH0"/>
<reference evidence="2" key="1">
    <citation type="submission" date="2020-03" db="EMBL/GenBank/DDBJ databases">
        <title>The deep terrestrial virosphere.</title>
        <authorList>
            <person name="Holmfeldt K."/>
            <person name="Nilsson E."/>
            <person name="Simone D."/>
            <person name="Lopez-Fernandez M."/>
            <person name="Wu X."/>
            <person name="de Brujin I."/>
            <person name="Lundin D."/>
            <person name="Andersson A."/>
            <person name="Bertilsson S."/>
            <person name="Dopson M."/>
        </authorList>
    </citation>
    <scope>NUCLEOTIDE SEQUENCE</scope>
    <source>
        <strain evidence="1">MM415A04005</strain>
        <strain evidence="2">MM415B07073</strain>
    </source>
</reference>
<name>A0A6M3LVH0_9ZZZZ</name>
<organism evidence="2">
    <name type="scientific">viral metagenome</name>
    <dbReference type="NCBI Taxonomy" id="1070528"/>
    <lineage>
        <taxon>unclassified sequences</taxon>
        <taxon>metagenomes</taxon>
        <taxon>organismal metagenomes</taxon>
    </lineage>
</organism>
<evidence type="ECO:0000313" key="1">
    <source>
        <dbReference type="EMBL" id="QJA70102.1"/>
    </source>
</evidence>
<accession>A0A6M3LVH0</accession>
<dbReference type="EMBL" id="MT143447">
    <property type="protein sequence ID" value="QJA96931.1"/>
    <property type="molecule type" value="Genomic_DNA"/>
</dbReference>